<keyword evidence="1" id="KW-0472">Membrane</keyword>
<gene>
    <name evidence="2" type="ORF">SAMN05660649_01374</name>
</gene>
<organism evidence="2 3">
    <name type="scientific">Desulfotruncus arcticus DSM 17038</name>
    <dbReference type="NCBI Taxonomy" id="1121424"/>
    <lineage>
        <taxon>Bacteria</taxon>
        <taxon>Bacillati</taxon>
        <taxon>Bacillota</taxon>
        <taxon>Clostridia</taxon>
        <taxon>Eubacteriales</taxon>
        <taxon>Desulfallaceae</taxon>
        <taxon>Desulfotruncus</taxon>
    </lineage>
</organism>
<reference evidence="3" key="1">
    <citation type="submission" date="2016-10" db="EMBL/GenBank/DDBJ databases">
        <authorList>
            <person name="Varghese N."/>
            <person name="Submissions S."/>
        </authorList>
    </citation>
    <scope>NUCLEOTIDE SEQUENCE [LARGE SCALE GENOMIC DNA]</scope>
    <source>
        <strain evidence="3">DSM 17038</strain>
    </source>
</reference>
<keyword evidence="1" id="KW-0812">Transmembrane</keyword>
<accession>A0A1I2R4P1</accession>
<feature type="transmembrane region" description="Helical" evidence="1">
    <location>
        <begin position="79"/>
        <end position="101"/>
    </location>
</feature>
<dbReference type="EMBL" id="FOOX01000004">
    <property type="protein sequence ID" value="SFG35013.1"/>
    <property type="molecule type" value="Genomic_DNA"/>
</dbReference>
<dbReference type="OrthoDB" id="9854975at2"/>
<name>A0A1I2R4P1_9FIRM</name>
<evidence type="ECO:0000256" key="1">
    <source>
        <dbReference type="SAM" id="Phobius"/>
    </source>
</evidence>
<keyword evidence="1" id="KW-1133">Transmembrane helix</keyword>
<dbReference type="AlphaFoldDB" id="A0A1I2R4P1"/>
<feature type="transmembrane region" description="Helical" evidence="1">
    <location>
        <begin position="121"/>
        <end position="139"/>
    </location>
</feature>
<evidence type="ECO:0008006" key="4">
    <source>
        <dbReference type="Google" id="ProtNLM"/>
    </source>
</evidence>
<keyword evidence="3" id="KW-1185">Reference proteome</keyword>
<proteinExistence type="predicted"/>
<dbReference type="RefSeq" id="WP_092470014.1">
    <property type="nucleotide sequence ID" value="NZ_FOOX01000004.1"/>
</dbReference>
<feature type="transmembrane region" description="Helical" evidence="1">
    <location>
        <begin position="37"/>
        <end position="58"/>
    </location>
</feature>
<dbReference type="Proteomes" id="UP000199337">
    <property type="component" value="Unassembled WGS sequence"/>
</dbReference>
<sequence>MVANKAFSGLLIAIYYHAGDLLDEATVLKVNSSGWLYLHKLTAVISLLGITIHVLLHTRWIKMLFKKKTLRSANKTTKITVSLLIAFIATSLTGIICWLTLPAHVRLEAFEIAEIYEKIGIILTVLFIFHFVNHWRWIARKFSN</sequence>
<evidence type="ECO:0000313" key="2">
    <source>
        <dbReference type="EMBL" id="SFG35013.1"/>
    </source>
</evidence>
<evidence type="ECO:0000313" key="3">
    <source>
        <dbReference type="Proteomes" id="UP000199337"/>
    </source>
</evidence>
<protein>
    <recommendedName>
        <fullName evidence="4">DUF4405 domain-containing protein</fullName>
    </recommendedName>
</protein>